<evidence type="ECO:0000313" key="3">
    <source>
        <dbReference type="Proteomes" id="UP000015105"/>
    </source>
</evidence>
<dbReference type="InterPro" id="IPR016197">
    <property type="entry name" value="Chromo-like_dom_sf"/>
</dbReference>
<sequence>EHVPKTNALHNRMELVISPKLLKVHDHQHNDRRVFLSEEKNDNMIESIICKLNIIYVAPNEIPQAKDRLISNSDYYYDISYSVACSTFANMPAENDGAADSDTTSDISCEEGKPVADLVTYSLLDLYSGCGAMSTGLCLGAELAGIKLETKWAVDMNSYACESLKHNHPSTQVRNEKAEDFLSLLQQWNALCKKYVIHGSNSLGSDLAQASNDDENDENESLPKDVFEVERLVDICYGDPNKTGKNGLWLKVRWKKYDASQDTWEPIDGLSDSYECIKEFVQSEYRDSILPLPVRLYPSLFHLC</sequence>
<dbReference type="InterPro" id="IPR029063">
    <property type="entry name" value="SAM-dependent_MTases_sf"/>
</dbReference>
<reference evidence="3" key="2">
    <citation type="journal article" date="2017" name="Nat. Plants">
        <title>The Aegilops tauschii genome reveals multiple impacts of transposons.</title>
        <authorList>
            <person name="Zhao G."/>
            <person name="Zou C."/>
            <person name="Li K."/>
            <person name="Wang K."/>
            <person name="Li T."/>
            <person name="Gao L."/>
            <person name="Zhang X."/>
            <person name="Wang H."/>
            <person name="Yang Z."/>
            <person name="Liu X."/>
            <person name="Jiang W."/>
            <person name="Mao L."/>
            <person name="Kong X."/>
            <person name="Jiao Y."/>
            <person name="Jia J."/>
        </authorList>
    </citation>
    <scope>NUCLEOTIDE SEQUENCE [LARGE SCALE GENOMIC DNA]</scope>
    <source>
        <strain evidence="3">cv. AL8/78</strain>
    </source>
</reference>
<dbReference type="GO" id="GO:0044027">
    <property type="term" value="P:negative regulation of gene expression via chromosomal CpG island methylation"/>
    <property type="evidence" value="ECO:0007669"/>
    <property type="project" value="TreeGrafter"/>
</dbReference>
<dbReference type="Proteomes" id="UP000015105">
    <property type="component" value="Chromosome 7D"/>
</dbReference>
<reference evidence="2" key="4">
    <citation type="submission" date="2019-03" db="UniProtKB">
        <authorList>
            <consortium name="EnsemblPlants"/>
        </authorList>
    </citation>
    <scope>IDENTIFICATION</scope>
</reference>
<dbReference type="GO" id="GO:0005634">
    <property type="term" value="C:nucleus"/>
    <property type="evidence" value="ECO:0007669"/>
    <property type="project" value="TreeGrafter"/>
</dbReference>
<dbReference type="SMART" id="SM00298">
    <property type="entry name" value="CHROMO"/>
    <property type="match status" value="1"/>
</dbReference>
<dbReference type="Pfam" id="PF00385">
    <property type="entry name" value="Chromo"/>
    <property type="match status" value="1"/>
</dbReference>
<accession>A0A453TB98</accession>
<evidence type="ECO:0000259" key="1">
    <source>
        <dbReference type="PROSITE" id="PS50013"/>
    </source>
</evidence>
<dbReference type="InterPro" id="IPR043151">
    <property type="entry name" value="BAH_sf"/>
</dbReference>
<dbReference type="PANTHER" id="PTHR10629:SF59">
    <property type="entry name" value="DNA (CYTOSINE-5)-METHYLTRANSFERASE CMT1"/>
    <property type="match status" value="1"/>
</dbReference>
<organism evidence="2 3">
    <name type="scientific">Aegilops tauschii subsp. strangulata</name>
    <name type="common">Goatgrass</name>
    <dbReference type="NCBI Taxonomy" id="200361"/>
    <lineage>
        <taxon>Eukaryota</taxon>
        <taxon>Viridiplantae</taxon>
        <taxon>Streptophyta</taxon>
        <taxon>Embryophyta</taxon>
        <taxon>Tracheophyta</taxon>
        <taxon>Spermatophyta</taxon>
        <taxon>Magnoliopsida</taxon>
        <taxon>Liliopsida</taxon>
        <taxon>Poales</taxon>
        <taxon>Poaceae</taxon>
        <taxon>BOP clade</taxon>
        <taxon>Pooideae</taxon>
        <taxon>Triticodae</taxon>
        <taxon>Triticeae</taxon>
        <taxon>Triticinae</taxon>
        <taxon>Aegilops</taxon>
    </lineage>
</organism>
<proteinExistence type="predicted"/>
<reference evidence="2" key="5">
    <citation type="journal article" date="2021" name="G3 (Bethesda)">
        <title>Aegilops tauschii genome assembly Aet v5.0 features greater sequence contiguity and improved annotation.</title>
        <authorList>
            <person name="Wang L."/>
            <person name="Zhu T."/>
            <person name="Rodriguez J.C."/>
            <person name="Deal K.R."/>
            <person name="Dubcovsky J."/>
            <person name="McGuire P.E."/>
            <person name="Lux T."/>
            <person name="Spannagl M."/>
            <person name="Mayer K.F.X."/>
            <person name="Baldrich P."/>
            <person name="Meyers B.C."/>
            <person name="Huo N."/>
            <person name="Gu Y.Q."/>
            <person name="Zhou H."/>
            <person name="Devos K.M."/>
            <person name="Bennetzen J.L."/>
            <person name="Unver T."/>
            <person name="Budak H."/>
            <person name="Gulick P.J."/>
            <person name="Galiba G."/>
            <person name="Kalapos B."/>
            <person name="Nelson D.R."/>
            <person name="Li P."/>
            <person name="You F.M."/>
            <person name="Luo M.C."/>
            <person name="Dvorak J."/>
        </authorList>
    </citation>
    <scope>NUCLEOTIDE SEQUENCE [LARGE SCALE GENOMIC DNA]</scope>
    <source>
        <strain evidence="2">cv. AL8/78</strain>
    </source>
</reference>
<feature type="domain" description="Chromo" evidence="1">
    <location>
        <begin position="227"/>
        <end position="280"/>
    </location>
</feature>
<dbReference type="AlphaFoldDB" id="A0A453TB98"/>
<reference evidence="2" key="3">
    <citation type="journal article" date="2017" name="Nature">
        <title>Genome sequence of the progenitor of the wheat D genome Aegilops tauschii.</title>
        <authorList>
            <person name="Luo M.C."/>
            <person name="Gu Y.Q."/>
            <person name="Puiu D."/>
            <person name="Wang H."/>
            <person name="Twardziok S.O."/>
            <person name="Deal K.R."/>
            <person name="Huo N."/>
            <person name="Zhu T."/>
            <person name="Wang L."/>
            <person name="Wang Y."/>
            <person name="McGuire P.E."/>
            <person name="Liu S."/>
            <person name="Long H."/>
            <person name="Ramasamy R.K."/>
            <person name="Rodriguez J.C."/>
            <person name="Van S.L."/>
            <person name="Yuan L."/>
            <person name="Wang Z."/>
            <person name="Xia Z."/>
            <person name="Xiao L."/>
            <person name="Anderson O.D."/>
            <person name="Ouyang S."/>
            <person name="Liang Y."/>
            <person name="Zimin A.V."/>
            <person name="Pertea G."/>
            <person name="Qi P."/>
            <person name="Bennetzen J.L."/>
            <person name="Dai X."/>
            <person name="Dawson M.W."/>
            <person name="Muller H.G."/>
            <person name="Kugler K."/>
            <person name="Rivarola-Duarte L."/>
            <person name="Spannagl M."/>
            <person name="Mayer K.F.X."/>
            <person name="Lu F.H."/>
            <person name="Bevan M.W."/>
            <person name="Leroy P."/>
            <person name="Li P."/>
            <person name="You F.M."/>
            <person name="Sun Q."/>
            <person name="Liu Z."/>
            <person name="Lyons E."/>
            <person name="Wicker T."/>
            <person name="Salzberg S.L."/>
            <person name="Devos K.M."/>
            <person name="Dvorak J."/>
        </authorList>
    </citation>
    <scope>NUCLEOTIDE SEQUENCE [LARGE SCALE GENOMIC DNA]</scope>
    <source>
        <strain evidence="2">cv. AL8/78</strain>
    </source>
</reference>
<reference evidence="3" key="1">
    <citation type="journal article" date="2014" name="Science">
        <title>Ancient hybridizations among the ancestral genomes of bread wheat.</title>
        <authorList>
            <consortium name="International Wheat Genome Sequencing Consortium,"/>
            <person name="Marcussen T."/>
            <person name="Sandve S.R."/>
            <person name="Heier L."/>
            <person name="Spannagl M."/>
            <person name="Pfeifer M."/>
            <person name="Jakobsen K.S."/>
            <person name="Wulff B.B."/>
            <person name="Steuernagel B."/>
            <person name="Mayer K.F."/>
            <person name="Olsen O.A."/>
        </authorList>
    </citation>
    <scope>NUCLEOTIDE SEQUENCE [LARGE SCALE GENOMIC DNA]</scope>
    <source>
        <strain evidence="3">cv. AL8/78</strain>
    </source>
</reference>
<dbReference type="InterPro" id="IPR000953">
    <property type="entry name" value="Chromo/chromo_shadow_dom"/>
</dbReference>
<dbReference type="GO" id="GO:0003886">
    <property type="term" value="F:DNA (cytosine-5-)-methyltransferase activity"/>
    <property type="evidence" value="ECO:0007669"/>
    <property type="project" value="TreeGrafter"/>
</dbReference>
<dbReference type="EnsemblPlants" id="AET7Gv21326800.1">
    <property type="protein sequence ID" value="AET7Gv21326800.1"/>
    <property type="gene ID" value="AET7Gv21326800"/>
</dbReference>
<dbReference type="Gene3D" id="2.30.30.490">
    <property type="match status" value="1"/>
</dbReference>
<dbReference type="InterPro" id="IPR023780">
    <property type="entry name" value="Chromo_domain"/>
</dbReference>
<dbReference type="InterPro" id="IPR050390">
    <property type="entry name" value="C5-Methyltransferase"/>
</dbReference>
<dbReference type="PANTHER" id="PTHR10629">
    <property type="entry name" value="CYTOSINE-SPECIFIC METHYLTRANSFERASE"/>
    <property type="match status" value="1"/>
</dbReference>
<dbReference type="Gramene" id="AET7Gv21326800.1">
    <property type="protein sequence ID" value="AET7Gv21326800.1"/>
    <property type="gene ID" value="AET7Gv21326800"/>
</dbReference>
<keyword evidence="3" id="KW-1185">Reference proteome</keyword>
<name>A0A453TB98_AEGTS</name>
<dbReference type="PROSITE" id="PS50013">
    <property type="entry name" value="CHROMO_2"/>
    <property type="match status" value="1"/>
</dbReference>
<protein>
    <recommendedName>
        <fullName evidence="1">Chromo domain-containing protein</fullName>
    </recommendedName>
</protein>
<dbReference type="GO" id="GO:0003677">
    <property type="term" value="F:DNA binding"/>
    <property type="evidence" value="ECO:0007669"/>
    <property type="project" value="TreeGrafter"/>
</dbReference>
<dbReference type="SUPFAM" id="SSF53335">
    <property type="entry name" value="S-adenosyl-L-methionine-dependent methyltransferases"/>
    <property type="match status" value="1"/>
</dbReference>
<dbReference type="SUPFAM" id="SSF54160">
    <property type="entry name" value="Chromo domain-like"/>
    <property type="match status" value="1"/>
</dbReference>
<dbReference type="CDD" id="cd18635">
    <property type="entry name" value="CD_CMT3_like"/>
    <property type="match status" value="1"/>
</dbReference>
<evidence type="ECO:0000313" key="2">
    <source>
        <dbReference type="EnsemblPlants" id="AET7Gv21326800.1"/>
    </source>
</evidence>
<dbReference type="Gene3D" id="3.40.50.150">
    <property type="entry name" value="Vaccinia Virus protein VP39"/>
    <property type="match status" value="1"/>
</dbReference>